<dbReference type="PROSITE" id="PS51186">
    <property type="entry name" value="GNAT"/>
    <property type="match status" value="1"/>
</dbReference>
<comment type="caution">
    <text evidence="2">The sequence shown here is derived from an EMBL/GenBank/DDBJ whole genome shotgun (WGS) entry which is preliminary data.</text>
</comment>
<reference evidence="2 3" key="1">
    <citation type="submission" date="2023-08" db="EMBL/GenBank/DDBJ databases">
        <authorList>
            <person name="Girao M."/>
            <person name="Carvalho M.F."/>
        </authorList>
    </citation>
    <scope>NUCLEOTIDE SEQUENCE [LARGE SCALE GENOMIC DNA]</scope>
    <source>
        <strain evidence="2 3">CC-R104</strain>
    </source>
</reference>
<dbReference type="InterPro" id="IPR016181">
    <property type="entry name" value="Acyl_CoA_acyltransferase"/>
</dbReference>
<accession>A0ABU7JL84</accession>
<feature type="domain" description="N-acetyltransferase" evidence="1">
    <location>
        <begin position="7"/>
        <end position="148"/>
    </location>
</feature>
<gene>
    <name evidence="2" type="ORF">Q8814_01480</name>
</gene>
<dbReference type="Proteomes" id="UP001331936">
    <property type="component" value="Unassembled WGS sequence"/>
</dbReference>
<evidence type="ECO:0000259" key="1">
    <source>
        <dbReference type="PROSITE" id="PS51186"/>
    </source>
</evidence>
<dbReference type="CDD" id="cd04301">
    <property type="entry name" value="NAT_SF"/>
    <property type="match status" value="1"/>
</dbReference>
<dbReference type="InterPro" id="IPR000182">
    <property type="entry name" value="GNAT_dom"/>
</dbReference>
<dbReference type="Pfam" id="PF13673">
    <property type="entry name" value="Acetyltransf_10"/>
    <property type="match status" value="1"/>
</dbReference>
<dbReference type="Gene3D" id="3.40.630.30">
    <property type="match status" value="1"/>
</dbReference>
<keyword evidence="3" id="KW-1185">Reference proteome</keyword>
<dbReference type="EC" id="2.3.1.-" evidence="2"/>
<name>A0ABU7JL84_9NOCA</name>
<protein>
    <submittedName>
        <fullName evidence="2">GNAT family N-acetyltransferase</fullName>
        <ecNumber evidence="2">2.3.1.-</ecNumber>
    </submittedName>
</protein>
<dbReference type="GO" id="GO:0016746">
    <property type="term" value="F:acyltransferase activity"/>
    <property type="evidence" value="ECO:0007669"/>
    <property type="project" value="UniProtKB-KW"/>
</dbReference>
<keyword evidence="2" id="KW-0808">Transferase</keyword>
<dbReference type="SUPFAM" id="SSF55729">
    <property type="entry name" value="Acyl-CoA N-acyltransferases (Nat)"/>
    <property type="match status" value="1"/>
</dbReference>
<sequence>MPSIRFATLDRIDPATLYRIVRLRIDVFVYEQGIICEPELDGRDLEPTTTLFWSEQDGDVLATLRVLFDGPALHIGRVTTAKHARGHGLAARLLEAVFEAVFEEFAQPIEISAQAYLEKWYERFGFRRTGPDYLEAGIDHVPMRRAGP</sequence>
<evidence type="ECO:0000313" key="2">
    <source>
        <dbReference type="EMBL" id="MEE2030796.1"/>
    </source>
</evidence>
<dbReference type="EMBL" id="JAUZMZ010000004">
    <property type="protein sequence ID" value="MEE2030796.1"/>
    <property type="molecule type" value="Genomic_DNA"/>
</dbReference>
<keyword evidence="2" id="KW-0012">Acyltransferase</keyword>
<proteinExistence type="predicted"/>
<organism evidence="2 3">
    <name type="scientific">Rhodococcus chondri</name>
    <dbReference type="NCBI Taxonomy" id="3065941"/>
    <lineage>
        <taxon>Bacteria</taxon>
        <taxon>Bacillati</taxon>
        <taxon>Actinomycetota</taxon>
        <taxon>Actinomycetes</taxon>
        <taxon>Mycobacteriales</taxon>
        <taxon>Nocardiaceae</taxon>
        <taxon>Rhodococcus</taxon>
    </lineage>
</organism>
<evidence type="ECO:0000313" key="3">
    <source>
        <dbReference type="Proteomes" id="UP001331936"/>
    </source>
</evidence>